<evidence type="ECO:0000256" key="1">
    <source>
        <dbReference type="ARBA" id="ARBA00022630"/>
    </source>
</evidence>
<keyword evidence="1" id="KW-0285">Flavoprotein</keyword>
<dbReference type="Pfam" id="PF01494">
    <property type="entry name" value="FAD_binding_3"/>
    <property type="match status" value="1"/>
</dbReference>
<evidence type="ECO:0000259" key="3">
    <source>
        <dbReference type="Pfam" id="PF01494"/>
    </source>
</evidence>
<evidence type="ECO:0000313" key="5">
    <source>
        <dbReference type="Proteomes" id="UP000579647"/>
    </source>
</evidence>
<gene>
    <name evidence="4" type="ORF">HNR07_006896</name>
</gene>
<accession>A0A840WFL4</accession>
<dbReference type="AlphaFoldDB" id="A0A840WFL4"/>
<name>A0A840WFL4_9ACTN</name>
<dbReference type="InterPro" id="IPR002938">
    <property type="entry name" value="FAD-bd"/>
</dbReference>
<comment type="caution">
    <text evidence="4">The sequence shown here is derived from an EMBL/GenBank/DDBJ whole genome shotgun (WGS) entry which is preliminary data.</text>
</comment>
<dbReference type="SUPFAM" id="SSF51905">
    <property type="entry name" value="FAD/NAD(P)-binding domain"/>
    <property type="match status" value="1"/>
</dbReference>
<keyword evidence="4" id="KW-0503">Monooxygenase</keyword>
<evidence type="ECO:0000256" key="2">
    <source>
        <dbReference type="ARBA" id="ARBA00022827"/>
    </source>
</evidence>
<proteinExistence type="predicted"/>
<reference evidence="4 5" key="1">
    <citation type="submission" date="2020-08" db="EMBL/GenBank/DDBJ databases">
        <title>Sequencing the genomes of 1000 actinobacteria strains.</title>
        <authorList>
            <person name="Klenk H.-P."/>
        </authorList>
    </citation>
    <scope>NUCLEOTIDE SEQUENCE [LARGE SCALE GENOMIC DNA]</scope>
    <source>
        <strain evidence="4 5">DSM 44598</strain>
    </source>
</reference>
<dbReference type="Gene3D" id="3.50.50.60">
    <property type="entry name" value="FAD/NAD(P)-binding domain"/>
    <property type="match status" value="1"/>
</dbReference>
<dbReference type="Gene3D" id="3.30.9.10">
    <property type="entry name" value="D-Amino Acid Oxidase, subunit A, domain 2"/>
    <property type="match status" value="1"/>
</dbReference>
<sequence length="417" mass="45187">MNSHPRRTSTQVAVVGAGPAGLMLSHLLSLSGIDSIVIDLRERADIEATIRAGILEQGTVDLMTGTGLGDRLLAEGQRHEGIAIRSRGESRRVDFPALTGRAVHLYPQHEVLKDLIAARLAAGGDVLFGVSDVSVHDVTTDTPAVRFTEADGTRVELTCAVIAGCDGSQGVTRTAIPAHARTDYFHAYPHGWFGILTEAPPSSEELVYAHSDRGFALISSRTPTVQRMYFQCDPAEDAAAWSDERVWAELRARVNGNGFELEEGPILQRGVIPMRSYVLDPMRHGRLFLAGDAAHTVPPTGAKGLNLAVADIAVLCQALERFFHQGSADLLESYGRTASDRVWRAQHFSWWMTSMLHTDTDADAFGRRRQLGEIDQVTESVAGSTFLAEAYTGWPIAHTNPDSVVSEAITVSANRAP</sequence>
<dbReference type="GO" id="GO:0071949">
    <property type="term" value="F:FAD binding"/>
    <property type="evidence" value="ECO:0007669"/>
    <property type="project" value="InterPro"/>
</dbReference>
<dbReference type="PRINTS" id="PR00420">
    <property type="entry name" value="RNGMNOXGNASE"/>
</dbReference>
<dbReference type="InterPro" id="IPR050641">
    <property type="entry name" value="RIFMO-like"/>
</dbReference>
<keyword evidence="4" id="KW-0560">Oxidoreductase</keyword>
<dbReference type="PANTHER" id="PTHR43004">
    <property type="entry name" value="TRK SYSTEM POTASSIUM UPTAKE PROTEIN"/>
    <property type="match status" value="1"/>
</dbReference>
<keyword evidence="2" id="KW-0274">FAD</keyword>
<keyword evidence="5" id="KW-1185">Reference proteome</keyword>
<evidence type="ECO:0000313" key="4">
    <source>
        <dbReference type="EMBL" id="MBB5495759.1"/>
    </source>
</evidence>
<dbReference type="SUPFAM" id="SSF54373">
    <property type="entry name" value="FAD-linked reductases, C-terminal domain"/>
    <property type="match status" value="1"/>
</dbReference>
<dbReference type="RefSeq" id="WP_184371138.1">
    <property type="nucleotide sequence ID" value="NZ_BAAAKM010000028.1"/>
</dbReference>
<dbReference type="EMBL" id="JACHDO010000001">
    <property type="protein sequence ID" value="MBB5495759.1"/>
    <property type="molecule type" value="Genomic_DNA"/>
</dbReference>
<feature type="domain" description="FAD-binding" evidence="3">
    <location>
        <begin position="10"/>
        <end position="348"/>
    </location>
</feature>
<dbReference type="PANTHER" id="PTHR43004:SF3">
    <property type="entry name" value="P-HYDROXYBENZOATE HYDROXYLASE"/>
    <property type="match status" value="1"/>
</dbReference>
<dbReference type="NCBIfam" id="NF006091">
    <property type="entry name" value="PRK08243.1"/>
    <property type="match status" value="1"/>
</dbReference>
<dbReference type="EC" id="1.14.13.2" evidence="4"/>
<dbReference type="InterPro" id="IPR036188">
    <property type="entry name" value="FAD/NAD-bd_sf"/>
</dbReference>
<organism evidence="4 5">
    <name type="scientific">Nocardiopsis metallicus</name>
    <dbReference type="NCBI Taxonomy" id="179819"/>
    <lineage>
        <taxon>Bacteria</taxon>
        <taxon>Bacillati</taxon>
        <taxon>Actinomycetota</taxon>
        <taxon>Actinomycetes</taxon>
        <taxon>Streptosporangiales</taxon>
        <taxon>Nocardiopsidaceae</taxon>
        <taxon>Nocardiopsis</taxon>
    </lineage>
</organism>
<dbReference type="Proteomes" id="UP000579647">
    <property type="component" value="Unassembled WGS sequence"/>
</dbReference>
<protein>
    <submittedName>
        <fullName evidence="4">p-hydroxybenzoate 3-monooxygenase</fullName>
        <ecNumber evidence="4">1.14.13.2</ecNumber>
    </submittedName>
</protein>
<dbReference type="GO" id="GO:0018659">
    <property type="term" value="F:4-hydroxybenzoate 3-monooxygenase activity"/>
    <property type="evidence" value="ECO:0007669"/>
    <property type="project" value="UniProtKB-EC"/>
</dbReference>